<dbReference type="InterPro" id="IPR007540">
    <property type="entry name" value="Fimbrial_CS1-type"/>
</dbReference>
<dbReference type="Proteomes" id="UP000183569">
    <property type="component" value="Unassembled WGS sequence"/>
</dbReference>
<feature type="chain" id="PRO_5032551345" evidence="1">
    <location>
        <begin position="29"/>
        <end position="173"/>
    </location>
</feature>
<accession>A0A1G4Z2H4</accession>
<protein>
    <submittedName>
        <fullName evidence="2">CS1 type fimbrial major subunit</fullName>
    </submittedName>
</protein>
<name>A0A1G4Z2H4_9ENTR</name>
<dbReference type="Gene3D" id="2.60.40.2040">
    <property type="entry name" value="CFA/I fimbrial subunit E, pilin domain"/>
    <property type="match status" value="1"/>
</dbReference>
<organism evidence="2 3">
    <name type="scientific">Kosakonia sacchari</name>
    <dbReference type="NCBI Taxonomy" id="1158459"/>
    <lineage>
        <taxon>Bacteria</taxon>
        <taxon>Pseudomonadati</taxon>
        <taxon>Pseudomonadota</taxon>
        <taxon>Gammaproteobacteria</taxon>
        <taxon>Enterobacterales</taxon>
        <taxon>Enterobacteriaceae</taxon>
        <taxon>Kosakonia</taxon>
    </lineage>
</organism>
<dbReference type="GO" id="GO:0009289">
    <property type="term" value="C:pilus"/>
    <property type="evidence" value="ECO:0007669"/>
    <property type="project" value="InterPro"/>
</dbReference>
<evidence type="ECO:0000313" key="2">
    <source>
        <dbReference type="EMBL" id="SCX59880.1"/>
    </source>
</evidence>
<comment type="caution">
    <text evidence="2">The sequence shown here is derived from an EMBL/GenBank/DDBJ whole genome shotgun (WGS) entry which is preliminary data.</text>
</comment>
<sequence>MLSHKIAKVCLITGALSLSVFGSTAAMAVNQQSYTIDVYAHIPSDDFQIEPVESGWIHQAQEIEYDLTTSKLKNFEKQFQYKNISGGIRATLTNTDSSGETILSNGSDTIPLKVEFNGVELSDTAQTVVDATAAKAGGRTMLRISQKDTQPLAVQGDFTGQVAMIFEEEIVTP</sequence>
<dbReference type="EMBL" id="FMUI01000014">
    <property type="protein sequence ID" value="SCX59880.1"/>
    <property type="molecule type" value="Genomic_DNA"/>
</dbReference>
<evidence type="ECO:0000313" key="3">
    <source>
        <dbReference type="Proteomes" id="UP000183569"/>
    </source>
</evidence>
<feature type="signal peptide" evidence="1">
    <location>
        <begin position="1"/>
        <end position="28"/>
    </location>
</feature>
<evidence type="ECO:0000256" key="1">
    <source>
        <dbReference type="SAM" id="SignalP"/>
    </source>
</evidence>
<gene>
    <name evidence="2" type="ORF">SAMN02927897_03886</name>
</gene>
<keyword evidence="1" id="KW-0732">Signal</keyword>
<dbReference type="AlphaFoldDB" id="A0A1G4Z2H4"/>
<dbReference type="RefSeq" id="WP_017457349.1">
    <property type="nucleotide sequence ID" value="NZ_CP016337.1"/>
</dbReference>
<reference evidence="2 3" key="1">
    <citation type="submission" date="2016-10" db="EMBL/GenBank/DDBJ databases">
        <authorList>
            <person name="Varghese N."/>
            <person name="Submissions S."/>
        </authorList>
    </citation>
    <scope>NUCLEOTIDE SEQUENCE [LARGE SCALE GENOMIC DNA]</scope>
    <source>
        <strain evidence="2 3">CGMCC 1.12102</strain>
    </source>
</reference>
<proteinExistence type="predicted"/>
<dbReference type="Pfam" id="PF04449">
    <property type="entry name" value="Fimbrial_CS1"/>
    <property type="match status" value="1"/>
</dbReference>
<dbReference type="GeneID" id="23847526"/>